<dbReference type="PANTHER" id="PTHR31134">
    <property type="entry name" value="TRANSMEMBRANE PROTEIN 128"/>
    <property type="match status" value="1"/>
</dbReference>
<dbReference type="AlphaFoldDB" id="A0A8S1LJ81"/>
<evidence type="ECO:0000313" key="3">
    <source>
        <dbReference type="Proteomes" id="UP000688137"/>
    </source>
</evidence>
<dbReference type="Proteomes" id="UP000688137">
    <property type="component" value="Unassembled WGS sequence"/>
</dbReference>
<dbReference type="EMBL" id="CAJJDM010000036">
    <property type="protein sequence ID" value="CAD8065393.1"/>
    <property type="molecule type" value="Genomic_DNA"/>
</dbReference>
<feature type="transmembrane region" description="Helical" evidence="1">
    <location>
        <begin position="72"/>
        <end position="95"/>
    </location>
</feature>
<feature type="transmembrane region" description="Helical" evidence="1">
    <location>
        <begin position="115"/>
        <end position="132"/>
    </location>
</feature>
<proteinExistence type="predicted"/>
<comment type="caution">
    <text evidence="2">The sequence shown here is derived from an EMBL/GenBank/DDBJ whole genome shotgun (WGS) entry which is preliminary data.</text>
</comment>
<dbReference type="PANTHER" id="PTHR31134:SF1">
    <property type="entry name" value="TRANSMEMBRANE PROTEIN 128"/>
    <property type="match status" value="1"/>
</dbReference>
<keyword evidence="3" id="KW-1185">Reference proteome</keyword>
<dbReference type="Pfam" id="PF20479">
    <property type="entry name" value="TMEM128"/>
    <property type="match status" value="1"/>
</dbReference>
<accession>A0A8S1LJ81</accession>
<feature type="transmembrane region" description="Helical" evidence="1">
    <location>
        <begin position="164"/>
        <end position="181"/>
    </location>
</feature>
<keyword evidence="1" id="KW-1133">Transmembrane helix</keyword>
<organism evidence="2 3">
    <name type="scientific">Paramecium primaurelia</name>
    <dbReference type="NCBI Taxonomy" id="5886"/>
    <lineage>
        <taxon>Eukaryota</taxon>
        <taxon>Sar</taxon>
        <taxon>Alveolata</taxon>
        <taxon>Ciliophora</taxon>
        <taxon>Intramacronucleata</taxon>
        <taxon>Oligohymenophorea</taxon>
        <taxon>Peniculida</taxon>
        <taxon>Parameciidae</taxon>
        <taxon>Paramecium</taxon>
    </lineage>
</organism>
<keyword evidence="1" id="KW-0812">Transmembrane</keyword>
<name>A0A8S1LJ81_PARPR</name>
<protein>
    <submittedName>
        <fullName evidence="2">Uncharacterized protein</fullName>
    </submittedName>
</protein>
<reference evidence="2" key="1">
    <citation type="submission" date="2021-01" db="EMBL/GenBank/DDBJ databases">
        <authorList>
            <consortium name="Genoscope - CEA"/>
            <person name="William W."/>
        </authorList>
    </citation>
    <scope>NUCLEOTIDE SEQUENCE</scope>
</reference>
<gene>
    <name evidence="2" type="ORF">PPRIM_AZ9-3.1.T0370249</name>
</gene>
<evidence type="ECO:0000256" key="1">
    <source>
        <dbReference type="SAM" id="Phobius"/>
    </source>
</evidence>
<dbReference type="InterPro" id="IPR033579">
    <property type="entry name" value="TMEM128"/>
</dbReference>
<sequence length="188" mass="22013">MRRYVPVQNLEEESTRQPKIIKQLDIYDKIEQWGEWLWLKFQAILWISAAVAIVYYSNFFKQLFHNENINELFLTFALLFIGMSISLSLYVAFYLPCIKGITEDIETYNPKAIQLGAFAGFMSFITLTIAIWPVFGWWSFPMLFAMFLGFINTGHFLPNHQLSGLLFGAIFIGAFFSHYYIDHDGYMH</sequence>
<evidence type="ECO:0000313" key="2">
    <source>
        <dbReference type="EMBL" id="CAD8065393.1"/>
    </source>
</evidence>
<dbReference type="OMA" id="WELWSIS"/>
<keyword evidence="1" id="KW-0472">Membrane</keyword>
<feature type="transmembrane region" description="Helical" evidence="1">
    <location>
        <begin position="37"/>
        <end position="57"/>
    </location>
</feature>